<evidence type="ECO:0000256" key="1">
    <source>
        <dbReference type="ARBA" id="ARBA00004496"/>
    </source>
</evidence>
<evidence type="ECO:0000256" key="5">
    <source>
        <dbReference type="ARBA" id="ARBA00023002"/>
    </source>
</evidence>
<dbReference type="Pfam" id="PF00106">
    <property type="entry name" value="adh_short"/>
    <property type="match status" value="1"/>
</dbReference>
<dbReference type="PRINTS" id="PR00081">
    <property type="entry name" value="GDHRDH"/>
</dbReference>
<comment type="similarity">
    <text evidence="2">Belongs to the short-chain dehydrogenases/reductases (SDR) family.</text>
</comment>
<dbReference type="RefSeq" id="WP_354314414.1">
    <property type="nucleotide sequence ID" value="NZ_JBEPME010000006.1"/>
</dbReference>
<evidence type="ECO:0000256" key="4">
    <source>
        <dbReference type="ARBA" id="ARBA00022857"/>
    </source>
</evidence>
<organism evidence="6 7">
    <name type="scientific">Sporosarcina psychrophila</name>
    <name type="common">Bacillus psychrophilus</name>
    <dbReference type="NCBI Taxonomy" id="1476"/>
    <lineage>
        <taxon>Bacteria</taxon>
        <taxon>Bacillati</taxon>
        <taxon>Bacillota</taxon>
        <taxon>Bacilli</taxon>
        <taxon>Bacillales</taxon>
        <taxon>Caryophanaceae</taxon>
        <taxon>Sporosarcina</taxon>
    </lineage>
</organism>
<dbReference type="Proteomes" id="UP001549104">
    <property type="component" value="Unassembled WGS sequence"/>
</dbReference>
<dbReference type="InterPro" id="IPR051721">
    <property type="entry name" value="Biopterin_syn/organic_redct"/>
</dbReference>
<proteinExistence type="inferred from homology"/>
<reference evidence="6 7" key="1">
    <citation type="submission" date="2024-06" db="EMBL/GenBank/DDBJ databases">
        <title>Sorghum-associated microbial communities from plants grown in Nebraska, USA.</title>
        <authorList>
            <person name="Schachtman D."/>
        </authorList>
    </citation>
    <scope>NUCLEOTIDE SEQUENCE [LARGE SCALE GENOMIC DNA]</scope>
    <source>
        <strain evidence="6 7">1288</strain>
    </source>
</reference>
<dbReference type="GO" id="GO:0016491">
    <property type="term" value="F:oxidoreductase activity"/>
    <property type="evidence" value="ECO:0007669"/>
    <property type="project" value="UniProtKB-KW"/>
</dbReference>
<dbReference type="InterPro" id="IPR036291">
    <property type="entry name" value="NAD(P)-bd_dom_sf"/>
</dbReference>
<dbReference type="PROSITE" id="PS00061">
    <property type="entry name" value="ADH_SHORT"/>
    <property type="match status" value="1"/>
</dbReference>
<dbReference type="SUPFAM" id="SSF51735">
    <property type="entry name" value="NAD(P)-binding Rossmann-fold domains"/>
    <property type="match status" value="1"/>
</dbReference>
<keyword evidence="7" id="KW-1185">Reference proteome</keyword>
<protein>
    <submittedName>
        <fullName evidence="6">Benzil reductase ((S)-benzoin forming)</fullName>
        <ecNumber evidence="6">1.1.1.320</ecNumber>
    </submittedName>
</protein>
<evidence type="ECO:0000313" key="6">
    <source>
        <dbReference type="EMBL" id="MET3658789.1"/>
    </source>
</evidence>
<dbReference type="EMBL" id="JBEPME010000006">
    <property type="protein sequence ID" value="MET3658789.1"/>
    <property type="molecule type" value="Genomic_DNA"/>
</dbReference>
<dbReference type="Gene3D" id="3.40.50.720">
    <property type="entry name" value="NAD(P)-binding Rossmann-like Domain"/>
    <property type="match status" value="1"/>
</dbReference>
<gene>
    <name evidence="6" type="ORF">ABIC55_003907</name>
</gene>
<dbReference type="PANTHER" id="PTHR44085:SF2">
    <property type="entry name" value="SEPIAPTERIN REDUCTASE"/>
    <property type="match status" value="1"/>
</dbReference>
<comment type="subcellular location">
    <subcellularLocation>
        <location evidence="1">Cytoplasm</location>
    </subcellularLocation>
</comment>
<accession>A0ABV2KFC6</accession>
<keyword evidence="3" id="KW-0963">Cytoplasm</keyword>
<evidence type="ECO:0000256" key="2">
    <source>
        <dbReference type="ARBA" id="ARBA00006484"/>
    </source>
</evidence>
<keyword evidence="5 6" id="KW-0560">Oxidoreductase</keyword>
<sequence>MNVYIITGVSKGIGFELAKQLGSEGHFVIGIARTISKLDGVKFIRADLSETEKLEALMDELITVSPREVVSFTLINNAGMVDPIGIMGAINAEDITKAVALNLTAPMILSNTFIGALKNFKGVKRIVNISSGAGRNAYEGWGAYCTTKAGLDHFSRVVALEQGNAEHPVDIVSIAPGIIDTGMQETIRGSKEEAFPLIDRFIDYKEKGLLSSAEQTAGQLIAFMVNEDFKTVGAIADLRDF</sequence>
<keyword evidence="4" id="KW-0521">NADP</keyword>
<dbReference type="InterPro" id="IPR020904">
    <property type="entry name" value="Sc_DH/Rdtase_CS"/>
</dbReference>
<evidence type="ECO:0000313" key="7">
    <source>
        <dbReference type="Proteomes" id="UP001549104"/>
    </source>
</evidence>
<name>A0ABV2KFC6_SPOPS</name>
<dbReference type="EC" id="1.1.1.320" evidence="6"/>
<dbReference type="PANTHER" id="PTHR44085">
    <property type="entry name" value="SEPIAPTERIN REDUCTASE"/>
    <property type="match status" value="1"/>
</dbReference>
<evidence type="ECO:0000256" key="3">
    <source>
        <dbReference type="ARBA" id="ARBA00022490"/>
    </source>
</evidence>
<dbReference type="InterPro" id="IPR002347">
    <property type="entry name" value="SDR_fam"/>
</dbReference>
<comment type="caution">
    <text evidence="6">The sequence shown here is derived from an EMBL/GenBank/DDBJ whole genome shotgun (WGS) entry which is preliminary data.</text>
</comment>